<dbReference type="AlphaFoldDB" id="A0A0F9S8G5"/>
<comment type="caution">
    <text evidence="1">The sequence shown here is derived from an EMBL/GenBank/DDBJ whole genome shotgun (WGS) entry which is preliminary data.</text>
</comment>
<name>A0A0F9S8G5_9ZZZZ</name>
<gene>
    <name evidence="1" type="ORF">LCGC14_0483810</name>
</gene>
<sequence>MGDMADELTEMMLDGKAEHDIGQCQMGCDWCREEESLTCCNKCGWVGLKKEGGATHYGCDYLA</sequence>
<evidence type="ECO:0000313" key="1">
    <source>
        <dbReference type="EMBL" id="KKN65205.1"/>
    </source>
</evidence>
<reference evidence="1" key="1">
    <citation type="journal article" date="2015" name="Nature">
        <title>Complex archaea that bridge the gap between prokaryotes and eukaryotes.</title>
        <authorList>
            <person name="Spang A."/>
            <person name="Saw J.H."/>
            <person name="Jorgensen S.L."/>
            <person name="Zaremba-Niedzwiedzka K."/>
            <person name="Martijn J."/>
            <person name="Lind A.E."/>
            <person name="van Eijk R."/>
            <person name="Schleper C."/>
            <person name="Guy L."/>
            <person name="Ettema T.J."/>
        </authorList>
    </citation>
    <scope>NUCLEOTIDE SEQUENCE</scope>
</reference>
<protein>
    <submittedName>
        <fullName evidence="1">Uncharacterized protein</fullName>
    </submittedName>
</protein>
<accession>A0A0F9S8G5</accession>
<proteinExistence type="predicted"/>
<dbReference type="EMBL" id="LAZR01000531">
    <property type="protein sequence ID" value="KKN65205.1"/>
    <property type="molecule type" value="Genomic_DNA"/>
</dbReference>
<organism evidence="1">
    <name type="scientific">marine sediment metagenome</name>
    <dbReference type="NCBI Taxonomy" id="412755"/>
    <lineage>
        <taxon>unclassified sequences</taxon>
        <taxon>metagenomes</taxon>
        <taxon>ecological metagenomes</taxon>
    </lineage>
</organism>